<evidence type="ECO:0000256" key="3">
    <source>
        <dbReference type="ARBA" id="ARBA00022692"/>
    </source>
</evidence>
<evidence type="ECO:0000256" key="5">
    <source>
        <dbReference type="ARBA" id="ARBA00023136"/>
    </source>
</evidence>
<evidence type="ECO:0000313" key="7">
    <source>
        <dbReference type="EMBL" id="GLS22888.1"/>
    </source>
</evidence>
<keyword evidence="2" id="KW-1003">Cell membrane</keyword>
<feature type="transmembrane region" description="Helical" evidence="6">
    <location>
        <begin position="113"/>
        <end position="138"/>
    </location>
</feature>
<gene>
    <name evidence="7" type="ORF">GCM10007874_59080</name>
</gene>
<comment type="subcellular location">
    <subcellularLocation>
        <location evidence="1">Cell membrane</location>
        <topology evidence="1">Multi-pass membrane protein</topology>
    </subcellularLocation>
</comment>
<sequence>MADLWIFIGALTVAYLVPGPDMILLLDTGARQGRNHALATVIGLALARAAHVTLAVLGLAALLKTAAWAFEIVRIFGVAYLIWIGISIFRASSLTPDLTGAARDIRPHGYAHAILRGLVTNISNPKALLFCSVLLPQFIHPELGTVGGQFLLLGAILVAVGIGFDCFYALAGSTLGRFLARHRKAATAQRWVFTSLLLGFAARLALAQGPQ</sequence>
<feature type="transmembrane region" description="Helical" evidence="6">
    <location>
        <begin position="72"/>
        <end position="92"/>
    </location>
</feature>
<dbReference type="PANTHER" id="PTHR30086:SF20">
    <property type="entry name" value="ARGININE EXPORTER PROTEIN ARGO-RELATED"/>
    <property type="match status" value="1"/>
</dbReference>
<protein>
    <recommendedName>
        <fullName evidence="9">Threonine/homoserine/homoserine lactone efflux protein</fullName>
    </recommendedName>
</protein>
<name>A0ABQ6CRD3_9HYPH</name>
<dbReference type="RefSeq" id="WP_284315837.1">
    <property type="nucleotide sequence ID" value="NZ_BSPC01000066.1"/>
</dbReference>
<dbReference type="PIRSF" id="PIRSF006324">
    <property type="entry name" value="LeuE"/>
    <property type="match status" value="1"/>
</dbReference>
<keyword evidence="8" id="KW-1185">Reference proteome</keyword>
<reference evidence="8" key="1">
    <citation type="journal article" date="2019" name="Int. J. Syst. Evol. Microbiol.">
        <title>The Global Catalogue of Microorganisms (GCM) 10K type strain sequencing project: providing services to taxonomists for standard genome sequencing and annotation.</title>
        <authorList>
            <consortium name="The Broad Institute Genomics Platform"/>
            <consortium name="The Broad Institute Genome Sequencing Center for Infectious Disease"/>
            <person name="Wu L."/>
            <person name="Ma J."/>
        </authorList>
    </citation>
    <scope>NUCLEOTIDE SEQUENCE [LARGE SCALE GENOMIC DNA]</scope>
    <source>
        <strain evidence="8">NBRC 101365</strain>
    </source>
</reference>
<keyword evidence="5 6" id="KW-0472">Membrane</keyword>
<dbReference type="InterPro" id="IPR001123">
    <property type="entry name" value="LeuE-type"/>
</dbReference>
<evidence type="ECO:0008006" key="9">
    <source>
        <dbReference type="Google" id="ProtNLM"/>
    </source>
</evidence>
<dbReference type="Pfam" id="PF01810">
    <property type="entry name" value="LysE"/>
    <property type="match status" value="1"/>
</dbReference>
<feature type="transmembrane region" description="Helical" evidence="6">
    <location>
        <begin position="38"/>
        <end position="60"/>
    </location>
</feature>
<evidence type="ECO:0000256" key="4">
    <source>
        <dbReference type="ARBA" id="ARBA00022989"/>
    </source>
</evidence>
<dbReference type="Proteomes" id="UP001156882">
    <property type="component" value="Unassembled WGS sequence"/>
</dbReference>
<evidence type="ECO:0000256" key="6">
    <source>
        <dbReference type="SAM" id="Phobius"/>
    </source>
</evidence>
<comment type="caution">
    <text evidence="7">The sequence shown here is derived from an EMBL/GenBank/DDBJ whole genome shotgun (WGS) entry which is preliminary data.</text>
</comment>
<dbReference type="EMBL" id="BSPC01000066">
    <property type="protein sequence ID" value="GLS22888.1"/>
    <property type="molecule type" value="Genomic_DNA"/>
</dbReference>
<feature type="transmembrane region" description="Helical" evidence="6">
    <location>
        <begin position="150"/>
        <end position="170"/>
    </location>
</feature>
<organism evidence="7 8">
    <name type="scientific">Labrys miyagiensis</name>
    <dbReference type="NCBI Taxonomy" id="346912"/>
    <lineage>
        <taxon>Bacteria</taxon>
        <taxon>Pseudomonadati</taxon>
        <taxon>Pseudomonadota</taxon>
        <taxon>Alphaproteobacteria</taxon>
        <taxon>Hyphomicrobiales</taxon>
        <taxon>Xanthobacteraceae</taxon>
        <taxon>Labrys</taxon>
    </lineage>
</organism>
<dbReference type="PANTHER" id="PTHR30086">
    <property type="entry name" value="ARGININE EXPORTER PROTEIN ARGO"/>
    <property type="match status" value="1"/>
</dbReference>
<evidence type="ECO:0000256" key="1">
    <source>
        <dbReference type="ARBA" id="ARBA00004651"/>
    </source>
</evidence>
<accession>A0ABQ6CRD3</accession>
<proteinExistence type="predicted"/>
<feature type="transmembrane region" description="Helical" evidence="6">
    <location>
        <begin position="191"/>
        <end position="209"/>
    </location>
</feature>
<feature type="transmembrane region" description="Helical" evidence="6">
    <location>
        <begin position="6"/>
        <end position="26"/>
    </location>
</feature>
<evidence type="ECO:0000313" key="8">
    <source>
        <dbReference type="Proteomes" id="UP001156882"/>
    </source>
</evidence>
<keyword evidence="4 6" id="KW-1133">Transmembrane helix</keyword>
<keyword evidence="3 6" id="KW-0812">Transmembrane</keyword>
<evidence type="ECO:0000256" key="2">
    <source>
        <dbReference type="ARBA" id="ARBA00022475"/>
    </source>
</evidence>